<evidence type="ECO:0000313" key="2">
    <source>
        <dbReference type="Proteomes" id="UP000199766"/>
    </source>
</evidence>
<dbReference type="Gene3D" id="3.80.10.10">
    <property type="entry name" value="Ribonuclease Inhibitor"/>
    <property type="match status" value="2"/>
</dbReference>
<feature type="non-terminal residue" evidence="1">
    <location>
        <position position="1"/>
    </location>
</feature>
<dbReference type="InterPro" id="IPR032675">
    <property type="entry name" value="LRR_dom_sf"/>
</dbReference>
<dbReference type="InterPro" id="IPR045395">
    <property type="entry name" value="ALTTAQ_rpt"/>
</dbReference>
<name>A0A1H9SCQ0_9BURK</name>
<proteinExistence type="predicted"/>
<protein>
    <recommendedName>
        <fullName evidence="3">Heme utilization protein</fullName>
    </recommendedName>
</protein>
<dbReference type="AlphaFoldDB" id="A0A1H9SCQ0"/>
<dbReference type="PANTHER" id="PTHR39431">
    <property type="entry name" value="FRPA/C-RELATED PROTEIN"/>
    <property type="match status" value="1"/>
</dbReference>
<dbReference type="Proteomes" id="UP000199766">
    <property type="component" value="Unassembled WGS sequence"/>
</dbReference>
<keyword evidence="2" id="KW-1185">Reference proteome</keyword>
<dbReference type="STRING" id="180197.SAMN02982919_03113"/>
<sequence length="563" mass="56525">QIVALGTDQTKALTTAQIQALSSRSLQVLESRDFAVLSSAQLAALTAAQGVGLTTAQLATLDSSEIGKLSTGLVQNLSTAAIAALSTEQIAGLSTAQLAAWTSSAQIRALETRDLAQLSSVQIKALSTTQIESLSTAQIAGLTSAQTNALTTAQLKTLSSAQIRALDTQDFAALSTAQLVALDGTHAAGLSTGQFATLDTAEISKLTTGFVQGLNTSAIKALTPAQVPGLTTAQIHNLDTAQVSSLTTAAIAAFSMAQAAAISTAGMSALQTQALSTPLASPIVLDLNGDGVRTVSVAEGVQFALGADGLLRQTGWVSSGDGLLVRDLNGDGVINNGRELFGTATELSPGVTAVDGFAALRTLDSNGDGSITSADTAFSELAVWKDVDGNGLTGAGELVSLSEAGVAALHLDATVSTATDNGNLLGLVSSYETTAGTQRDLVDVWFRQGDIATDPLRSAVSDLTESLGSYLESGGAVATAAAEGLFEQGNTPASTLAGASVTNTAPTTSSLLTPLSDYYRGSTGGASGTEASTNLVGLLTGSGAQTLSLPSVSLASIDTVKVK</sequence>
<evidence type="ECO:0008006" key="3">
    <source>
        <dbReference type="Google" id="ProtNLM"/>
    </source>
</evidence>
<reference evidence="1 2" key="1">
    <citation type="submission" date="2016-10" db="EMBL/GenBank/DDBJ databases">
        <authorList>
            <person name="de Groot N.N."/>
        </authorList>
    </citation>
    <scope>NUCLEOTIDE SEQUENCE [LARGE SCALE GENOMIC DNA]</scope>
    <source>
        <strain evidence="1 2">ATCC 35958</strain>
    </source>
</reference>
<gene>
    <name evidence="1" type="ORF">SAMN02982919_03113</name>
</gene>
<evidence type="ECO:0000313" key="1">
    <source>
        <dbReference type="EMBL" id="SER82790.1"/>
    </source>
</evidence>
<dbReference type="PANTHER" id="PTHR39431:SF1">
    <property type="entry name" value="FRPA_C-RELATED PROTEIN"/>
    <property type="match status" value="1"/>
</dbReference>
<dbReference type="EMBL" id="FOGD01000017">
    <property type="protein sequence ID" value="SER82790.1"/>
    <property type="molecule type" value="Genomic_DNA"/>
</dbReference>
<dbReference type="Pfam" id="PF20080">
    <property type="entry name" value="ALTTAQ_rpt"/>
    <property type="match status" value="4"/>
</dbReference>
<organism evidence="1 2">
    <name type="scientific">Giesbergeria anulus</name>
    <dbReference type="NCBI Taxonomy" id="180197"/>
    <lineage>
        <taxon>Bacteria</taxon>
        <taxon>Pseudomonadati</taxon>
        <taxon>Pseudomonadota</taxon>
        <taxon>Betaproteobacteria</taxon>
        <taxon>Burkholderiales</taxon>
        <taxon>Comamonadaceae</taxon>
        <taxon>Giesbergeria</taxon>
    </lineage>
</organism>
<accession>A0A1H9SCQ0</accession>